<protein>
    <submittedName>
        <fullName evidence="2">Uncharacterized protein</fullName>
    </submittedName>
</protein>
<sequence length="205" mass="23777">MQSLFSRAPSSSSIHATARDREFIERAVVRRPPTPPANAISLVTRRRRSQRPRNSWITRRRMDRVVPMAEDDIFSAQEVEPIPVAMPRQNSTESNKSVREYPDVNPVDLSGLPETDLVSEMPYNVAEVVGIDGRDCCMPGRYAQNCRICPQQMQPVNRPTLMRTRNPSVVEPEQKDVGGKRRKRHRKTLRKNQLKKRHYRKTRKH</sequence>
<dbReference type="AlphaFoldDB" id="A0A6C0HQ58"/>
<evidence type="ECO:0000313" key="2">
    <source>
        <dbReference type="EMBL" id="QHT82490.1"/>
    </source>
</evidence>
<dbReference type="EMBL" id="MN740002">
    <property type="protein sequence ID" value="QHT82490.1"/>
    <property type="molecule type" value="Genomic_DNA"/>
</dbReference>
<evidence type="ECO:0000256" key="1">
    <source>
        <dbReference type="SAM" id="MobiDB-lite"/>
    </source>
</evidence>
<accession>A0A6C0HQ58</accession>
<organism evidence="2">
    <name type="scientific">viral metagenome</name>
    <dbReference type="NCBI Taxonomy" id="1070528"/>
    <lineage>
        <taxon>unclassified sequences</taxon>
        <taxon>metagenomes</taxon>
        <taxon>organismal metagenomes</taxon>
    </lineage>
</organism>
<name>A0A6C0HQ58_9ZZZZ</name>
<proteinExistence type="predicted"/>
<feature type="compositionally biased region" description="Basic residues" evidence="1">
    <location>
        <begin position="180"/>
        <end position="205"/>
    </location>
</feature>
<feature type="region of interest" description="Disordered" evidence="1">
    <location>
        <begin position="157"/>
        <end position="205"/>
    </location>
</feature>
<feature type="compositionally biased region" description="Polar residues" evidence="1">
    <location>
        <begin position="157"/>
        <end position="167"/>
    </location>
</feature>
<feature type="region of interest" description="Disordered" evidence="1">
    <location>
        <begin position="88"/>
        <end position="108"/>
    </location>
</feature>
<reference evidence="2" key="1">
    <citation type="journal article" date="2020" name="Nature">
        <title>Giant virus diversity and host interactions through global metagenomics.</title>
        <authorList>
            <person name="Schulz F."/>
            <person name="Roux S."/>
            <person name="Paez-Espino D."/>
            <person name="Jungbluth S."/>
            <person name="Walsh D.A."/>
            <person name="Denef V.J."/>
            <person name="McMahon K.D."/>
            <person name="Konstantinidis K.T."/>
            <person name="Eloe-Fadrosh E.A."/>
            <person name="Kyrpides N.C."/>
            <person name="Woyke T."/>
        </authorList>
    </citation>
    <scope>NUCLEOTIDE SEQUENCE</scope>
    <source>
        <strain evidence="2">GVMAG-M-3300023184-165</strain>
    </source>
</reference>